<dbReference type="InterPro" id="IPR011130">
    <property type="entry name" value="SecA_preprotein_X-link_dom"/>
</dbReference>
<feature type="domain" description="Helicase ATP-binding" evidence="14">
    <location>
        <begin position="97"/>
        <end position="293"/>
    </location>
</feature>
<comment type="similarity">
    <text evidence="2 13">Belongs to the SecA family.</text>
</comment>
<feature type="binding site" evidence="13">
    <location>
        <begin position="113"/>
        <end position="117"/>
    </location>
    <ligand>
        <name>ATP</name>
        <dbReference type="ChEBI" id="CHEBI:30616"/>
    </ligand>
</feature>
<comment type="subcellular location">
    <subcellularLocation>
        <location evidence="13">Cell membrane</location>
        <topology evidence="13">Peripheral membrane protein</topology>
        <orientation evidence="13">Cytoplasmic side</orientation>
    </subcellularLocation>
    <subcellularLocation>
        <location evidence="13">Cytoplasm</location>
    </subcellularLocation>
    <subcellularLocation>
        <location evidence="1">Membrane</location>
        <topology evidence="1">Peripheral membrane protein</topology>
    </subcellularLocation>
    <text evidence="13">Distribution is 50-50.</text>
</comment>
<dbReference type="PROSITE" id="PS51192">
    <property type="entry name" value="HELICASE_ATP_BIND_1"/>
    <property type="match status" value="1"/>
</dbReference>
<dbReference type="PANTHER" id="PTHR30612:SF0">
    <property type="entry name" value="CHLOROPLAST PROTEIN-TRANSPORTING ATPASE"/>
    <property type="match status" value="1"/>
</dbReference>
<evidence type="ECO:0000256" key="10">
    <source>
        <dbReference type="ARBA" id="ARBA00022967"/>
    </source>
</evidence>
<comment type="function">
    <text evidence="13">Part of the Sec protein translocase complex. Interacts with the SecYEG preprotein conducting channel. Has a central role in coupling the hydrolysis of ATP to the transfer of proteins into and across the cell membrane, serving as an ATP-driven molecular motor driving the stepwise translocation of polypeptide chains across the membrane.</text>
</comment>
<keyword evidence="11 13" id="KW-0811">Translocation</keyword>
<dbReference type="GO" id="GO:0031522">
    <property type="term" value="C:cell envelope Sec protein transport complex"/>
    <property type="evidence" value="ECO:0007669"/>
    <property type="project" value="TreeGrafter"/>
</dbReference>
<dbReference type="Pfam" id="PF07516">
    <property type="entry name" value="SecA_SW"/>
    <property type="match status" value="1"/>
</dbReference>
<evidence type="ECO:0000256" key="12">
    <source>
        <dbReference type="ARBA" id="ARBA00023136"/>
    </source>
</evidence>
<evidence type="ECO:0000256" key="3">
    <source>
        <dbReference type="ARBA" id="ARBA00022448"/>
    </source>
</evidence>
<reference evidence="17 18" key="1">
    <citation type="submission" date="2007-01" db="EMBL/GenBank/DDBJ databases">
        <authorList>
            <person name="Haygood M."/>
            <person name="Podell S."/>
            <person name="Anderson C."/>
            <person name="Hopkinson B."/>
            <person name="Roe K."/>
            <person name="Barbeau K."/>
            <person name="Gaasterland T."/>
            <person name="Ferriera S."/>
            <person name="Johnson J."/>
            <person name="Kravitz S."/>
            <person name="Beeson K."/>
            <person name="Sutton G."/>
            <person name="Rogers Y.-H."/>
            <person name="Friedman R."/>
            <person name="Frazier M."/>
            <person name="Venter J.C."/>
        </authorList>
    </citation>
    <scope>NUCLEOTIDE SEQUENCE [LARGE SCALE GENOMIC DNA]</scope>
    <source>
        <strain evidence="17 18">ATCC 23134</strain>
    </source>
</reference>
<dbReference type="PROSITE" id="PS51194">
    <property type="entry name" value="HELICASE_CTER"/>
    <property type="match status" value="1"/>
</dbReference>
<keyword evidence="5 13" id="KW-0963">Cytoplasm</keyword>
<feature type="binding site" evidence="13">
    <location>
        <position position="95"/>
    </location>
    <ligand>
        <name>ATP</name>
        <dbReference type="ChEBI" id="CHEBI:30616"/>
    </ligand>
</feature>
<dbReference type="InterPro" id="IPR036670">
    <property type="entry name" value="SecA_X-link_sf"/>
</dbReference>
<comment type="catalytic activity">
    <reaction evidence="13">
        <text>ATP + H2O + cellular proteinSide 1 = ADP + phosphate + cellular proteinSide 2.</text>
        <dbReference type="EC" id="7.4.2.8"/>
    </reaction>
</comment>
<dbReference type="PROSITE" id="PS01312">
    <property type="entry name" value="SECA"/>
    <property type="match status" value="1"/>
</dbReference>
<dbReference type="SUPFAM" id="SSF52540">
    <property type="entry name" value="P-loop containing nucleoside triphosphate hydrolases"/>
    <property type="match status" value="2"/>
</dbReference>
<protein>
    <recommendedName>
        <fullName evidence="13">Protein translocase subunit SecA</fullName>
        <ecNumber evidence="13">7.4.2.8</ecNumber>
    </recommendedName>
</protein>
<keyword evidence="7 13" id="KW-0547">Nucleotide-binding</keyword>
<dbReference type="InterPro" id="IPR044722">
    <property type="entry name" value="SecA_SF2_C"/>
</dbReference>
<evidence type="ECO:0000256" key="2">
    <source>
        <dbReference type="ARBA" id="ARBA00007650"/>
    </source>
</evidence>
<sequence>MNFQKVYQNISRKIAESNGSPIEYDLKPYEAILQEINGLGARFEHLPDQALQHEALQLKVQLSGKASPDSILTEAFALCREVCHRTLGMRPYDVQLLAGLAMYHGKLAEMKTGEGKTLAAVLPAYLQALSGKGVHVLTFNDYLAKRDAEWMAPVYEFLGLSVGYIQQDMLARDKKNAYNCDVTYATAKEVGFDYLRSFIAYSPDELILRPFHFAIVDEADALLIDEARNPLVLAGNIRQQPHNLSAIARFVAKLEPEVDYQKGEYERNVFLSALGSQKAEKRFKVNNLYDPQNKTLLTALNLALQAKALLHKDLDYVVKGEQIMLIDEFTGRIVEDRKWQNGLQAAVEAKEGVPIQIEGQVLNSITLPHLIHQYPHLAGMTATAQLSADEFADFYGLKTVVIPPNITSQRIDHPDSIFAHKAAKLDALVTEIKTVHQTQRPVLVGTLSVSESEEIAGLLAQEGIRCTVLNAKQDAHEAEVVANAGALGAITIATNMAGRGTDIVLGGKHEGTQGQVRALGGLHVIGTNRHESRRIDDQLKGRAGRQGDPGSTHFMISFEDHLMQKYDLRTLLPKKYRDLKQTAPLTQVGIVKGIAQAQRVIEGQMHYMRKTLYEYSAFVEKQRQILHQERQLLLQGASFTGALKEYLLNQYDRQWSNYLNDVAQIKEGIYWARMAGKMPLHSFWQQAGQAFDQLQHALDTLTEQARKNLLEEKEWHIKKPSSTWTYVVNDNPLGNEIGMAIAGNLGLQVDFFSLPALLVMGMVRKWRNKKQE</sequence>
<dbReference type="InterPro" id="IPR000185">
    <property type="entry name" value="SecA"/>
</dbReference>
<dbReference type="Proteomes" id="UP000004095">
    <property type="component" value="Unassembled WGS sequence"/>
</dbReference>
<feature type="domain" description="Helicase C-terminal" evidence="15">
    <location>
        <begin position="424"/>
        <end position="591"/>
    </location>
</feature>
<dbReference type="PROSITE" id="PS51196">
    <property type="entry name" value="SECA_MOTOR_DEAD"/>
    <property type="match status" value="1"/>
</dbReference>
<keyword evidence="8 13" id="KW-0067">ATP-binding</keyword>
<keyword evidence="6" id="KW-0997">Cell inner membrane</keyword>
<dbReference type="HAMAP" id="MF_01382">
    <property type="entry name" value="SecA"/>
    <property type="match status" value="1"/>
</dbReference>
<proteinExistence type="inferred from homology"/>
<dbReference type="SMART" id="SM00957">
    <property type="entry name" value="SecA_DEAD"/>
    <property type="match status" value="1"/>
</dbReference>
<evidence type="ECO:0000256" key="6">
    <source>
        <dbReference type="ARBA" id="ARBA00022519"/>
    </source>
</evidence>
<dbReference type="PANTHER" id="PTHR30612">
    <property type="entry name" value="SECA INNER MEMBRANE COMPONENT OF SEC PROTEIN SECRETION SYSTEM"/>
    <property type="match status" value="1"/>
</dbReference>
<dbReference type="Gene3D" id="3.90.1440.10">
    <property type="entry name" value="SecA, preprotein cross-linking domain"/>
    <property type="match status" value="1"/>
</dbReference>
<evidence type="ECO:0000256" key="7">
    <source>
        <dbReference type="ARBA" id="ARBA00022741"/>
    </source>
</evidence>
<dbReference type="Gene3D" id="3.40.50.300">
    <property type="entry name" value="P-loop containing nucleotide triphosphate hydrolases"/>
    <property type="match status" value="3"/>
</dbReference>
<dbReference type="GO" id="GO:0043952">
    <property type="term" value="P:protein transport by the Sec complex"/>
    <property type="evidence" value="ECO:0007669"/>
    <property type="project" value="TreeGrafter"/>
</dbReference>
<dbReference type="InterPro" id="IPR020937">
    <property type="entry name" value="SecA_CS"/>
</dbReference>
<dbReference type="RefSeq" id="WP_002703868.1">
    <property type="nucleotide sequence ID" value="NZ_AAWS01000058.1"/>
</dbReference>
<dbReference type="SUPFAM" id="SSF81886">
    <property type="entry name" value="Helical scaffold and wing domains of SecA"/>
    <property type="match status" value="1"/>
</dbReference>
<dbReference type="InterPro" id="IPR014001">
    <property type="entry name" value="Helicase_ATP-bd"/>
</dbReference>
<evidence type="ECO:0000256" key="8">
    <source>
        <dbReference type="ARBA" id="ARBA00022840"/>
    </source>
</evidence>
<dbReference type="Pfam" id="PF07517">
    <property type="entry name" value="SecA_DEAD"/>
    <property type="match status" value="1"/>
</dbReference>
<dbReference type="SUPFAM" id="SSF81767">
    <property type="entry name" value="Pre-protein crosslinking domain of SecA"/>
    <property type="match status" value="1"/>
</dbReference>
<dbReference type="Pfam" id="PF01043">
    <property type="entry name" value="SecA_PP_bind"/>
    <property type="match status" value="1"/>
</dbReference>
<dbReference type="GO" id="GO:0005829">
    <property type="term" value="C:cytosol"/>
    <property type="evidence" value="ECO:0007669"/>
    <property type="project" value="TreeGrafter"/>
</dbReference>
<dbReference type="PRINTS" id="PR00906">
    <property type="entry name" value="SECA"/>
</dbReference>
<evidence type="ECO:0000259" key="16">
    <source>
        <dbReference type="PROSITE" id="PS51196"/>
    </source>
</evidence>
<gene>
    <name evidence="13" type="primary">secA</name>
    <name evidence="17" type="ORF">M23134_04979</name>
</gene>
<dbReference type="InterPro" id="IPR014018">
    <property type="entry name" value="SecA_motor_DEAD"/>
</dbReference>
<dbReference type="CDD" id="cd18803">
    <property type="entry name" value="SF2_C_secA"/>
    <property type="match status" value="1"/>
</dbReference>
<keyword evidence="18" id="KW-1185">Reference proteome</keyword>
<dbReference type="SMART" id="SM00958">
    <property type="entry name" value="SecA_PP_bind"/>
    <property type="match status" value="1"/>
</dbReference>
<dbReference type="InterPro" id="IPR027417">
    <property type="entry name" value="P-loop_NTPase"/>
</dbReference>
<evidence type="ECO:0000313" key="17">
    <source>
        <dbReference type="EMBL" id="EAY24940.1"/>
    </source>
</evidence>
<feature type="binding site" evidence="13">
    <location>
        <position position="502"/>
    </location>
    <ligand>
        <name>ATP</name>
        <dbReference type="ChEBI" id="CHEBI:30616"/>
    </ligand>
</feature>
<comment type="subunit">
    <text evidence="13">Monomer and homodimer. Part of the essential Sec protein translocation apparatus which comprises SecA, SecYEG and auxiliary proteins SecDF. Other proteins may also be involved.</text>
</comment>
<keyword evidence="4 13" id="KW-1003">Cell membrane</keyword>
<dbReference type="GO" id="GO:0065002">
    <property type="term" value="P:intracellular protein transmembrane transport"/>
    <property type="evidence" value="ECO:0007669"/>
    <property type="project" value="UniProtKB-UniRule"/>
</dbReference>
<dbReference type="GO" id="GO:0006605">
    <property type="term" value="P:protein targeting"/>
    <property type="evidence" value="ECO:0007669"/>
    <property type="project" value="UniProtKB-UniRule"/>
</dbReference>
<feature type="domain" description="SecA family profile" evidence="16">
    <location>
        <begin position="11"/>
        <end position="597"/>
    </location>
</feature>
<dbReference type="AlphaFoldDB" id="A1ZXH2"/>
<comment type="caution">
    <text evidence="17">The sequence shown here is derived from an EMBL/GenBank/DDBJ whole genome shotgun (WGS) entry which is preliminary data.</text>
</comment>
<evidence type="ECO:0000256" key="5">
    <source>
        <dbReference type="ARBA" id="ARBA00022490"/>
    </source>
</evidence>
<dbReference type="InterPro" id="IPR036266">
    <property type="entry name" value="SecA_Wing/Scaffold_sf"/>
</dbReference>
<dbReference type="EMBL" id="AAWS01000058">
    <property type="protein sequence ID" value="EAY24940.1"/>
    <property type="molecule type" value="Genomic_DNA"/>
</dbReference>
<evidence type="ECO:0000259" key="14">
    <source>
        <dbReference type="PROSITE" id="PS51192"/>
    </source>
</evidence>
<evidence type="ECO:0000313" key="18">
    <source>
        <dbReference type="Proteomes" id="UP000004095"/>
    </source>
</evidence>
<evidence type="ECO:0000256" key="11">
    <source>
        <dbReference type="ARBA" id="ARBA00023010"/>
    </source>
</evidence>
<dbReference type="InterPro" id="IPR001650">
    <property type="entry name" value="Helicase_C-like"/>
</dbReference>
<keyword evidence="12 13" id="KW-0472">Membrane</keyword>
<evidence type="ECO:0000256" key="1">
    <source>
        <dbReference type="ARBA" id="ARBA00004170"/>
    </source>
</evidence>
<dbReference type="OrthoDB" id="9805579at2"/>
<dbReference type="EC" id="7.4.2.8" evidence="13"/>
<name>A1ZXH2_MICM2</name>
<evidence type="ECO:0000256" key="4">
    <source>
        <dbReference type="ARBA" id="ARBA00022475"/>
    </source>
</evidence>
<dbReference type="GO" id="GO:0017038">
    <property type="term" value="P:protein import"/>
    <property type="evidence" value="ECO:0007669"/>
    <property type="project" value="InterPro"/>
</dbReference>
<accession>A1ZXH2</accession>
<dbReference type="GO" id="GO:0008564">
    <property type="term" value="F:protein-exporting ATPase activity"/>
    <property type="evidence" value="ECO:0007669"/>
    <property type="project" value="UniProtKB-EC"/>
</dbReference>
<keyword evidence="3 13" id="KW-0813">Transport</keyword>
<dbReference type="InterPro" id="IPR011116">
    <property type="entry name" value="SecA_Wing/Scaffold"/>
</dbReference>
<dbReference type="Gene3D" id="1.10.3060.10">
    <property type="entry name" value="Helical scaffold and wing domains of SecA"/>
    <property type="match status" value="1"/>
</dbReference>
<dbReference type="CDD" id="cd17928">
    <property type="entry name" value="DEXDc_SecA"/>
    <property type="match status" value="1"/>
</dbReference>
<evidence type="ECO:0000256" key="9">
    <source>
        <dbReference type="ARBA" id="ARBA00022927"/>
    </source>
</evidence>
<keyword evidence="10 13" id="KW-1278">Translocase</keyword>
<keyword evidence="9 13" id="KW-0653">Protein transport</keyword>
<dbReference type="FunFam" id="3.40.50.300:FF:000429">
    <property type="entry name" value="Preprotein translocase subunit SecA"/>
    <property type="match status" value="1"/>
</dbReference>
<dbReference type="GO" id="GO:0005524">
    <property type="term" value="F:ATP binding"/>
    <property type="evidence" value="ECO:0007669"/>
    <property type="project" value="UniProtKB-UniRule"/>
</dbReference>
<dbReference type="InterPro" id="IPR011115">
    <property type="entry name" value="SecA_DEAD"/>
</dbReference>
<dbReference type="Pfam" id="PF21090">
    <property type="entry name" value="P-loop_SecA"/>
    <property type="match status" value="2"/>
</dbReference>
<evidence type="ECO:0000256" key="13">
    <source>
        <dbReference type="HAMAP-Rule" id="MF_01382"/>
    </source>
</evidence>
<dbReference type="GO" id="GO:0005886">
    <property type="term" value="C:plasma membrane"/>
    <property type="evidence" value="ECO:0007669"/>
    <property type="project" value="UniProtKB-SubCell"/>
</dbReference>
<dbReference type="eggNOG" id="COG0653">
    <property type="taxonomic scope" value="Bacteria"/>
</dbReference>
<organism evidence="17 18">
    <name type="scientific">Microscilla marina ATCC 23134</name>
    <dbReference type="NCBI Taxonomy" id="313606"/>
    <lineage>
        <taxon>Bacteria</taxon>
        <taxon>Pseudomonadati</taxon>
        <taxon>Bacteroidota</taxon>
        <taxon>Cytophagia</taxon>
        <taxon>Cytophagales</taxon>
        <taxon>Microscillaceae</taxon>
        <taxon>Microscilla</taxon>
    </lineage>
</organism>
<evidence type="ECO:0000259" key="15">
    <source>
        <dbReference type="PROSITE" id="PS51194"/>
    </source>
</evidence>